<accession>A0ABQ9YS50</accession>
<keyword evidence="1" id="KW-0436">Ligase</keyword>
<dbReference type="PROSITE" id="PS51553">
    <property type="entry name" value="GMPS_ATP_PPASE"/>
    <property type="match status" value="1"/>
</dbReference>
<feature type="binding site" evidence="6">
    <location>
        <begin position="112"/>
        <end position="118"/>
    </location>
    <ligand>
        <name>ATP</name>
        <dbReference type="ChEBI" id="CHEBI:30616"/>
    </ligand>
</feature>
<dbReference type="SUPFAM" id="SSF52402">
    <property type="entry name" value="Adenine nucleotide alpha hydrolases-like"/>
    <property type="match status" value="1"/>
</dbReference>
<reference evidence="8 9" key="1">
    <citation type="journal article" date="2023" name="Nucleic Acids Res.">
        <title>The hologenome of Daphnia magna reveals possible DNA methylation and microbiome-mediated evolution of the host genome.</title>
        <authorList>
            <person name="Chaturvedi A."/>
            <person name="Li X."/>
            <person name="Dhandapani V."/>
            <person name="Marshall H."/>
            <person name="Kissane S."/>
            <person name="Cuenca-Cambronero M."/>
            <person name="Asole G."/>
            <person name="Calvet F."/>
            <person name="Ruiz-Romero M."/>
            <person name="Marangio P."/>
            <person name="Guigo R."/>
            <person name="Rago D."/>
            <person name="Mirbahai L."/>
            <person name="Eastwood N."/>
            <person name="Colbourne J.K."/>
            <person name="Zhou J."/>
            <person name="Mallon E."/>
            <person name="Orsini L."/>
        </authorList>
    </citation>
    <scope>NUCLEOTIDE SEQUENCE [LARGE SCALE GENOMIC DNA]</scope>
    <source>
        <strain evidence="8">LRV0_1</strain>
    </source>
</reference>
<dbReference type="PANTHER" id="PTHR11922:SF2">
    <property type="entry name" value="GMP SYNTHASE [GLUTAMINE-HYDROLYZING]"/>
    <property type="match status" value="1"/>
</dbReference>
<keyword evidence="4 6" id="KW-0658">Purine biosynthesis</keyword>
<keyword evidence="9" id="KW-1185">Reference proteome</keyword>
<evidence type="ECO:0000256" key="1">
    <source>
        <dbReference type="ARBA" id="ARBA00022598"/>
    </source>
</evidence>
<dbReference type="Gene3D" id="3.40.50.620">
    <property type="entry name" value="HUPs"/>
    <property type="match status" value="1"/>
</dbReference>
<evidence type="ECO:0000256" key="4">
    <source>
        <dbReference type="ARBA" id="ARBA00022755"/>
    </source>
</evidence>
<gene>
    <name evidence="8" type="ORF">OUZ56_005138</name>
</gene>
<evidence type="ECO:0000259" key="7">
    <source>
        <dbReference type="PROSITE" id="PS51553"/>
    </source>
</evidence>
<dbReference type="InterPro" id="IPR025777">
    <property type="entry name" value="GMPS_ATP_PPase_dom"/>
</dbReference>
<organism evidence="8 9">
    <name type="scientific">Daphnia magna</name>
    <dbReference type="NCBI Taxonomy" id="35525"/>
    <lineage>
        <taxon>Eukaryota</taxon>
        <taxon>Metazoa</taxon>
        <taxon>Ecdysozoa</taxon>
        <taxon>Arthropoda</taxon>
        <taxon>Crustacea</taxon>
        <taxon>Branchiopoda</taxon>
        <taxon>Diplostraca</taxon>
        <taxon>Cladocera</taxon>
        <taxon>Anomopoda</taxon>
        <taxon>Daphniidae</taxon>
        <taxon>Daphnia</taxon>
    </lineage>
</organism>
<protein>
    <recommendedName>
        <fullName evidence="7">GMPS ATP-PPase domain-containing protein</fullName>
    </recommendedName>
</protein>
<evidence type="ECO:0000256" key="5">
    <source>
        <dbReference type="ARBA" id="ARBA00022840"/>
    </source>
</evidence>
<name>A0ABQ9YS50_9CRUS</name>
<dbReference type="EMBL" id="JAOYFB010000001">
    <property type="protein sequence ID" value="KAK4003371.1"/>
    <property type="molecule type" value="Genomic_DNA"/>
</dbReference>
<keyword evidence="5 6" id="KW-0067">ATP-binding</keyword>
<dbReference type="InterPro" id="IPR014729">
    <property type="entry name" value="Rossmann-like_a/b/a_fold"/>
</dbReference>
<feature type="domain" description="GMPS ATP-PPase" evidence="7">
    <location>
        <begin position="84"/>
        <end position="159"/>
    </location>
</feature>
<evidence type="ECO:0000256" key="2">
    <source>
        <dbReference type="ARBA" id="ARBA00022741"/>
    </source>
</evidence>
<sequence length="159" mass="18312">MHVLCRMVARRSDDLKRIIFPRLPADLSLHTPSSDRRATIRHRTTMSLTIPLNPIPVRSLYPLSLWFFFSMIETWLHLLPPQLLRGKTLKTAVYPYVRRTVERNKIRLKLVSSGFDSAVCAALLHKALLQSDDSSRVHDIHIDNGFLRKDESEQVATSL</sequence>
<evidence type="ECO:0000256" key="6">
    <source>
        <dbReference type="PROSITE-ProRule" id="PRU00886"/>
    </source>
</evidence>
<dbReference type="Proteomes" id="UP001234178">
    <property type="component" value="Unassembled WGS sequence"/>
</dbReference>
<comment type="caution">
    <text evidence="8">The sequence shown here is derived from an EMBL/GenBank/DDBJ whole genome shotgun (WGS) entry which is preliminary data.</text>
</comment>
<evidence type="ECO:0000313" key="9">
    <source>
        <dbReference type="Proteomes" id="UP001234178"/>
    </source>
</evidence>
<dbReference type="PANTHER" id="PTHR11922">
    <property type="entry name" value="GMP SYNTHASE-RELATED"/>
    <property type="match status" value="1"/>
</dbReference>
<proteinExistence type="predicted"/>
<evidence type="ECO:0000313" key="8">
    <source>
        <dbReference type="EMBL" id="KAK4003371.1"/>
    </source>
</evidence>
<keyword evidence="3 6" id="KW-0332">GMP biosynthesis</keyword>
<evidence type="ECO:0000256" key="3">
    <source>
        <dbReference type="ARBA" id="ARBA00022749"/>
    </source>
</evidence>
<keyword evidence="2 6" id="KW-0547">Nucleotide-binding</keyword>